<dbReference type="PROSITE" id="PS01117">
    <property type="entry name" value="HTH_MARR_1"/>
    <property type="match status" value="1"/>
</dbReference>
<evidence type="ECO:0000256" key="1">
    <source>
        <dbReference type="ARBA" id="ARBA00023015"/>
    </source>
</evidence>
<dbReference type="InterPro" id="IPR023187">
    <property type="entry name" value="Tscrpt_reg_MarR-type_CS"/>
</dbReference>
<protein>
    <recommendedName>
        <fullName evidence="4">HTH marR-type domain-containing protein</fullName>
    </recommendedName>
</protein>
<evidence type="ECO:0000256" key="2">
    <source>
        <dbReference type="ARBA" id="ARBA00023125"/>
    </source>
</evidence>
<dbReference type="Pfam" id="PF01047">
    <property type="entry name" value="MarR"/>
    <property type="match status" value="1"/>
</dbReference>
<dbReference type="GO" id="GO:0003700">
    <property type="term" value="F:DNA-binding transcription factor activity"/>
    <property type="evidence" value="ECO:0007669"/>
    <property type="project" value="InterPro"/>
</dbReference>
<evidence type="ECO:0000313" key="5">
    <source>
        <dbReference type="EMBL" id="AIF67557.1"/>
    </source>
</evidence>
<reference evidence="5 6" key="1">
    <citation type="submission" date="2014-07" db="EMBL/GenBank/DDBJ databases">
        <title>Complete genome sequence of a moderately halophilic bacterium Terribacillus aidingensis MP602, isolated from Cryptomeria fortunei in Tianmu mountain in China.</title>
        <authorList>
            <person name="Wang Y."/>
            <person name="Lu P."/>
            <person name="Zhang L."/>
        </authorList>
    </citation>
    <scope>NUCLEOTIDE SEQUENCE [LARGE SCALE GENOMIC DNA]</scope>
    <source>
        <strain evidence="5 6">MP602</strain>
    </source>
</reference>
<organism evidence="5 6">
    <name type="scientific">Terribacillus saccharophilus</name>
    <dbReference type="NCBI Taxonomy" id="361277"/>
    <lineage>
        <taxon>Bacteria</taxon>
        <taxon>Bacillati</taxon>
        <taxon>Bacillota</taxon>
        <taxon>Bacilli</taxon>
        <taxon>Bacillales</taxon>
        <taxon>Bacillaceae</taxon>
        <taxon>Terribacillus</taxon>
    </lineage>
</organism>
<dbReference type="OrthoDB" id="2608936at2"/>
<dbReference type="AlphaFoldDB" id="A0A075LNJ1"/>
<name>A0A075LNJ1_9BACI</name>
<dbReference type="SMART" id="SM00347">
    <property type="entry name" value="HTH_MARR"/>
    <property type="match status" value="1"/>
</dbReference>
<dbReference type="Proteomes" id="UP000027980">
    <property type="component" value="Chromosome"/>
</dbReference>
<dbReference type="KEGG" id="tap:GZ22_13555"/>
<feature type="domain" description="HTH marR-type" evidence="4">
    <location>
        <begin position="10"/>
        <end position="138"/>
    </location>
</feature>
<dbReference type="SUPFAM" id="SSF46785">
    <property type="entry name" value="Winged helix' DNA-binding domain"/>
    <property type="match status" value="1"/>
</dbReference>
<evidence type="ECO:0000313" key="6">
    <source>
        <dbReference type="Proteomes" id="UP000027980"/>
    </source>
</evidence>
<keyword evidence="3" id="KW-0804">Transcription</keyword>
<dbReference type="InterPro" id="IPR036388">
    <property type="entry name" value="WH-like_DNA-bd_sf"/>
</dbReference>
<dbReference type="HOGENOM" id="CLU_083287_27_4_9"/>
<sequence>MTEKHMTADIENIMSSILGIQQKSRAFINLLTEGEALSENHLLLLLQLKLTDGMKVTSISDLFHITPGAATSMCDRMEKMGLVERKREDKDRRVVMMVLTADGHSKVENLFLKFQSKKLQDMTTVLTEVNALLQKIII</sequence>
<dbReference type="EMBL" id="CP008876">
    <property type="protein sequence ID" value="AIF67557.1"/>
    <property type="molecule type" value="Genomic_DNA"/>
</dbReference>
<dbReference type="Gene3D" id="1.10.10.10">
    <property type="entry name" value="Winged helix-like DNA-binding domain superfamily/Winged helix DNA-binding domain"/>
    <property type="match status" value="1"/>
</dbReference>
<gene>
    <name evidence="5" type="ORF">GZ22_13555</name>
</gene>
<dbReference type="GO" id="GO:0006950">
    <property type="term" value="P:response to stress"/>
    <property type="evidence" value="ECO:0007669"/>
    <property type="project" value="TreeGrafter"/>
</dbReference>
<dbReference type="PANTHER" id="PTHR33164">
    <property type="entry name" value="TRANSCRIPTIONAL REGULATOR, MARR FAMILY"/>
    <property type="match status" value="1"/>
</dbReference>
<dbReference type="InterPro" id="IPR039422">
    <property type="entry name" value="MarR/SlyA-like"/>
</dbReference>
<dbReference type="GO" id="GO:0003677">
    <property type="term" value="F:DNA binding"/>
    <property type="evidence" value="ECO:0007669"/>
    <property type="project" value="UniProtKB-KW"/>
</dbReference>
<dbReference type="InterPro" id="IPR036390">
    <property type="entry name" value="WH_DNA-bd_sf"/>
</dbReference>
<accession>A0A075LNJ1</accession>
<keyword evidence="2" id="KW-0238">DNA-binding</keyword>
<proteinExistence type="predicted"/>
<dbReference type="PROSITE" id="PS50995">
    <property type="entry name" value="HTH_MARR_2"/>
    <property type="match status" value="1"/>
</dbReference>
<evidence type="ECO:0000256" key="3">
    <source>
        <dbReference type="ARBA" id="ARBA00023163"/>
    </source>
</evidence>
<evidence type="ECO:0000259" key="4">
    <source>
        <dbReference type="PROSITE" id="PS50995"/>
    </source>
</evidence>
<dbReference type="InterPro" id="IPR000835">
    <property type="entry name" value="HTH_MarR-typ"/>
</dbReference>
<dbReference type="PANTHER" id="PTHR33164:SF101">
    <property type="entry name" value="TRANSCRIPTIONAL REPRESSOR MPRA"/>
    <property type="match status" value="1"/>
</dbReference>
<keyword evidence="1" id="KW-0805">Transcription regulation</keyword>